<evidence type="ECO:0000313" key="11">
    <source>
        <dbReference type="Proteomes" id="UP000694846"/>
    </source>
</evidence>
<dbReference type="FunFam" id="3.30.160.60:FF:002343">
    <property type="entry name" value="Zinc finger protein 33A"/>
    <property type="match status" value="1"/>
</dbReference>
<keyword evidence="7" id="KW-0804">Transcription</keyword>
<dbReference type="Proteomes" id="UP000694846">
    <property type="component" value="Unplaced"/>
</dbReference>
<evidence type="ECO:0000256" key="2">
    <source>
        <dbReference type="ARBA" id="ARBA00022723"/>
    </source>
</evidence>
<proteinExistence type="predicted"/>
<dbReference type="GO" id="GO:0005634">
    <property type="term" value="C:nucleus"/>
    <property type="evidence" value="ECO:0007669"/>
    <property type="project" value="UniProtKB-SubCell"/>
</dbReference>
<dbReference type="InterPro" id="IPR050636">
    <property type="entry name" value="C2H2-ZF_domain-containing"/>
</dbReference>
<evidence type="ECO:0000256" key="4">
    <source>
        <dbReference type="ARBA" id="ARBA00022771"/>
    </source>
</evidence>
<accession>A0A8B8GE86</accession>
<dbReference type="GO" id="GO:0008270">
    <property type="term" value="F:zinc ion binding"/>
    <property type="evidence" value="ECO:0007669"/>
    <property type="project" value="UniProtKB-KW"/>
</dbReference>
<evidence type="ECO:0000256" key="1">
    <source>
        <dbReference type="ARBA" id="ARBA00004123"/>
    </source>
</evidence>
<keyword evidence="5" id="KW-0862">Zinc</keyword>
<keyword evidence="8" id="KW-0539">Nucleus</keyword>
<dbReference type="GO" id="GO:0006355">
    <property type="term" value="P:regulation of DNA-templated transcription"/>
    <property type="evidence" value="ECO:0007669"/>
    <property type="project" value="UniProtKB-ARBA"/>
</dbReference>
<dbReference type="SMART" id="SM00355">
    <property type="entry name" value="ZnF_C2H2"/>
    <property type="match status" value="3"/>
</dbReference>
<keyword evidence="2" id="KW-0479">Metal-binding</keyword>
<feature type="domain" description="C2H2-type" evidence="10">
    <location>
        <begin position="133"/>
        <end position="161"/>
    </location>
</feature>
<keyword evidence="11" id="KW-1185">Reference proteome</keyword>
<dbReference type="PANTHER" id="PTHR47772:SF13">
    <property type="entry name" value="GASTRULA ZINC FINGER PROTEIN XLCGF49.1-LIKE-RELATED"/>
    <property type="match status" value="1"/>
</dbReference>
<evidence type="ECO:0000256" key="3">
    <source>
        <dbReference type="ARBA" id="ARBA00022737"/>
    </source>
</evidence>
<dbReference type="GeneID" id="112691205"/>
<comment type="subcellular location">
    <subcellularLocation>
        <location evidence="1">Nucleus</location>
    </subcellularLocation>
</comment>
<evidence type="ECO:0000259" key="10">
    <source>
        <dbReference type="PROSITE" id="PS50157"/>
    </source>
</evidence>
<keyword evidence="3" id="KW-0677">Repeat</keyword>
<dbReference type="PROSITE" id="PS50157">
    <property type="entry name" value="ZINC_FINGER_C2H2_2"/>
    <property type="match status" value="1"/>
</dbReference>
<evidence type="ECO:0000256" key="9">
    <source>
        <dbReference type="PROSITE-ProRule" id="PRU00042"/>
    </source>
</evidence>
<dbReference type="InterPro" id="IPR013087">
    <property type="entry name" value="Znf_C2H2_type"/>
</dbReference>
<evidence type="ECO:0000256" key="7">
    <source>
        <dbReference type="ARBA" id="ARBA00023163"/>
    </source>
</evidence>
<keyword evidence="6" id="KW-0805">Transcription regulation</keyword>
<reference evidence="12" key="1">
    <citation type="submission" date="2025-08" db="UniProtKB">
        <authorList>
            <consortium name="RefSeq"/>
        </authorList>
    </citation>
    <scope>IDENTIFICATION</scope>
    <source>
        <tissue evidence="12">Whole body</tissue>
    </source>
</reference>
<dbReference type="OrthoDB" id="428658at2759"/>
<dbReference type="PROSITE" id="PS00028">
    <property type="entry name" value="ZINC_FINGER_C2H2_1"/>
    <property type="match status" value="1"/>
</dbReference>
<dbReference type="RefSeq" id="XP_025421140.1">
    <property type="nucleotide sequence ID" value="XM_025565355.1"/>
</dbReference>
<dbReference type="AlphaFoldDB" id="A0A8B8GE86"/>
<dbReference type="SUPFAM" id="SSF57667">
    <property type="entry name" value="beta-beta-alpha zinc fingers"/>
    <property type="match status" value="2"/>
</dbReference>
<sequence>MADLHFSGAISRDMFVKKMLRSMKAAFRSSIARGSDLFDEKMTISSASDRYFQRRLRGIPWYQTISSDIDNDDEKEVYVALVVELSSSDNYYTFDIEAHFNTASFQCNYYPKVFKRKDTLGEHMSCHVGGRVFKCIACVKKFSDRRNLRAHQKLIHNSDPIKWPKCQNMYADNRKLRYHNLLMHTNKKSFHCECKASFAVPSMLSKHRTKMVKY</sequence>
<dbReference type="Gene3D" id="3.30.160.60">
    <property type="entry name" value="Classic Zinc Finger"/>
    <property type="match status" value="2"/>
</dbReference>
<evidence type="ECO:0000313" key="12">
    <source>
        <dbReference type="RefSeq" id="XP_025421140.1"/>
    </source>
</evidence>
<dbReference type="PANTHER" id="PTHR47772">
    <property type="entry name" value="ZINC FINGER PROTEIN 200"/>
    <property type="match status" value="1"/>
</dbReference>
<evidence type="ECO:0000256" key="8">
    <source>
        <dbReference type="ARBA" id="ARBA00023242"/>
    </source>
</evidence>
<organism evidence="11 12">
    <name type="scientific">Sipha flava</name>
    <name type="common">yellow sugarcane aphid</name>
    <dbReference type="NCBI Taxonomy" id="143950"/>
    <lineage>
        <taxon>Eukaryota</taxon>
        <taxon>Metazoa</taxon>
        <taxon>Ecdysozoa</taxon>
        <taxon>Arthropoda</taxon>
        <taxon>Hexapoda</taxon>
        <taxon>Insecta</taxon>
        <taxon>Pterygota</taxon>
        <taxon>Neoptera</taxon>
        <taxon>Paraneoptera</taxon>
        <taxon>Hemiptera</taxon>
        <taxon>Sternorrhyncha</taxon>
        <taxon>Aphidomorpha</taxon>
        <taxon>Aphidoidea</taxon>
        <taxon>Aphididae</taxon>
        <taxon>Sipha</taxon>
    </lineage>
</organism>
<gene>
    <name evidence="12" type="primary">LOC112691205</name>
</gene>
<evidence type="ECO:0000256" key="6">
    <source>
        <dbReference type="ARBA" id="ARBA00023015"/>
    </source>
</evidence>
<keyword evidence="4 9" id="KW-0863">Zinc-finger</keyword>
<protein>
    <submittedName>
        <fullName evidence="12">Zinc finger protein 761-like</fullName>
    </submittedName>
</protein>
<evidence type="ECO:0000256" key="5">
    <source>
        <dbReference type="ARBA" id="ARBA00022833"/>
    </source>
</evidence>
<dbReference type="InterPro" id="IPR036236">
    <property type="entry name" value="Znf_C2H2_sf"/>
</dbReference>
<name>A0A8B8GE86_9HEMI</name>